<evidence type="ECO:0000313" key="2">
    <source>
        <dbReference type="EMBL" id="APG79345.1"/>
    </source>
</evidence>
<keyword evidence="1" id="KW-0946">Virion</keyword>
<name>A0A1L3KPB1_9VIRU</name>
<sequence length="327" mass="36097">MAEISARVQAITRSPEYASQLTAMITELSLTDIEAKSLFETIDSAALDRATDYIKKVEEVSKYEGFNPREMASMLLKMHTTHHAEVLTGGDAEEISAEITVGGASGSFNFTSDMPFGSDIQFICLMFITRGSAFDKIMSKSSEAMKKCMTLLKTKYNINTTKKRPGTTLDSKVVTIPRIAATFPGVTVGLFHRGIGRTIYDAELLFPGISPPRALFSPMISSVLVHKENAPIAVMLALAVKVDDVLHQVDNKTPLTSLYTYMLASYNSTATTNLMKMKYCDEWRLGVKTNGEFEYNDVVVNMRPRAVEIIRSSRSNDPSLNSILSKV</sequence>
<dbReference type="Pfam" id="PF05733">
    <property type="entry name" value="Tenui_N"/>
    <property type="match status" value="1"/>
</dbReference>
<proteinExistence type="predicted"/>
<dbReference type="EMBL" id="KX884734">
    <property type="protein sequence ID" value="APG79217.1"/>
    <property type="molecule type" value="Genomic_RNA"/>
</dbReference>
<evidence type="ECO:0000313" key="1">
    <source>
        <dbReference type="EMBL" id="APG79217.1"/>
    </source>
</evidence>
<keyword evidence="1" id="KW-0543">Viral nucleoprotein</keyword>
<organism evidence="1">
    <name type="scientific">Wuhan insect virus 16</name>
    <dbReference type="NCBI Taxonomy" id="1923720"/>
    <lineage>
        <taxon>Viruses</taxon>
        <taxon>Riboviria</taxon>
    </lineage>
</organism>
<dbReference type="GO" id="GO:0019013">
    <property type="term" value="C:viral nucleocapsid"/>
    <property type="evidence" value="ECO:0007669"/>
    <property type="project" value="UniProtKB-KW"/>
</dbReference>
<protein>
    <submittedName>
        <fullName evidence="1 2">Nucleoprotein</fullName>
    </submittedName>
</protein>
<reference evidence="1" key="1">
    <citation type="journal article" date="2016" name="Nature">
        <title>Redefining the invertebrate RNA virosphere.</title>
        <authorList>
            <person name="Shi M."/>
            <person name="Lin X.D."/>
            <person name="Tian J.H."/>
            <person name="Chen L.J."/>
            <person name="Chen X."/>
            <person name="Li C.X."/>
            <person name="Qin X.C."/>
            <person name="Li J."/>
            <person name="Cao J.P."/>
            <person name="Eden J.S."/>
            <person name="Buchmann J."/>
            <person name="Wang W."/>
            <person name="Xu J."/>
            <person name="Holmes E.C."/>
            <person name="Zhang Y.Z."/>
        </authorList>
    </citation>
    <scope>NUCLEOTIDE SEQUENCE</scope>
    <source>
        <strain evidence="1">Arthropodmix13442</strain>
        <strain evidence="2">WHZM9931</strain>
    </source>
</reference>
<dbReference type="GO" id="GO:0003723">
    <property type="term" value="F:RNA binding"/>
    <property type="evidence" value="ECO:0007669"/>
    <property type="project" value="InterPro"/>
</dbReference>
<dbReference type="InterPro" id="IPR009522">
    <property type="entry name" value="Capsid_Phlebovir/Tenuivir"/>
</dbReference>
<dbReference type="EMBL" id="KX884855">
    <property type="protein sequence ID" value="APG79345.1"/>
    <property type="molecule type" value="Genomic_RNA"/>
</dbReference>
<accession>A0A1L3KPB1</accession>